<keyword evidence="3" id="KW-1185">Reference proteome</keyword>
<evidence type="ECO:0000313" key="3">
    <source>
        <dbReference type="Proteomes" id="UP000006727"/>
    </source>
</evidence>
<organism evidence="1">
    <name type="scientific">Physcomitrium patens</name>
    <name type="common">Spreading-leaved earth moss</name>
    <name type="synonym">Physcomitrella patens</name>
    <dbReference type="NCBI Taxonomy" id="3218"/>
    <lineage>
        <taxon>Eukaryota</taxon>
        <taxon>Viridiplantae</taxon>
        <taxon>Streptophyta</taxon>
        <taxon>Embryophyta</taxon>
        <taxon>Bryophyta</taxon>
        <taxon>Bryophytina</taxon>
        <taxon>Bryopsida</taxon>
        <taxon>Funariidae</taxon>
        <taxon>Funariales</taxon>
        <taxon>Funariaceae</taxon>
        <taxon>Physcomitrium</taxon>
    </lineage>
</organism>
<protein>
    <submittedName>
        <fullName evidence="1 2">Uncharacterized protein</fullName>
    </submittedName>
</protein>
<proteinExistence type="predicted"/>
<dbReference type="Proteomes" id="UP000006727">
    <property type="component" value="Chromosome 8"/>
</dbReference>
<gene>
    <name evidence="1" type="ORF">PHYPA_011322</name>
</gene>
<reference evidence="1 3" key="2">
    <citation type="journal article" date="2018" name="Plant J.">
        <title>The Physcomitrella patens chromosome-scale assembly reveals moss genome structure and evolution.</title>
        <authorList>
            <person name="Lang D."/>
            <person name="Ullrich K.K."/>
            <person name="Murat F."/>
            <person name="Fuchs J."/>
            <person name="Jenkins J."/>
            <person name="Haas F.B."/>
            <person name="Piednoel M."/>
            <person name="Gundlach H."/>
            <person name="Van Bel M."/>
            <person name="Meyberg R."/>
            <person name="Vives C."/>
            <person name="Morata J."/>
            <person name="Symeonidi A."/>
            <person name="Hiss M."/>
            <person name="Muchero W."/>
            <person name="Kamisugi Y."/>
            <person name="Saleh O."/>
            <person name="Blanc G."/>
            <person name="Decker E.L."/>
            <person name="van Gessel N."/>
            <person name="Grimwood J."/>
            <person name="Hayes R.D."/>
            <person name="Graham S.W."/>
            <person name="Gunter L.E."/>
            <person name="McDaniel S.F."/>
            <person name="Hoernstein S.N.W."/>
            <person name="Larsson A."/>
            <person name="Li F.W."/>
            <person name="Perroud P.F."/>
            <person name="Phillips J."/>
            <person name="Ranjan P."/>
            <person name="Rokshar D.S."/>
            <person name="Rothfels C.J."/>
            <person name="Schneider L."/>
            <person name="Shu S."/>
            <person name="Stevenson D.W."/>
            <person name="Thummler F."/>
            <person name="Tillich M."/>
            <person name="Villarreal Aguilar J.C."/>
            <person name="Widiez T."/>
            <person name="Wong G.K."/>
            <person name="Wymore A."/>
            <person name="Zhang Y."/>
            <person name="Zimmer A.D."/>
            <person name="Quatrano R.S."/>
            <person name="Mayer K.F.X."/>
            <person name="Goodstein D."/>
            <person name="Casacuberta J.M."/>
            <person name="Vandepoele K."/>
            <person name="Reski R."/>
            <person name="Cuming A.C."/>
            <person name="Tuskan G.A."/>
            <person name="Maumus F."/>
            <person name="Salse J."/>
            <person name="Schmutz J."/>
            <person name="Rensing S.A."/>
        </authorList>
    </citation>
    <scope>NUCLEOTIDE SEQUENCE [LARGE SCALE GENOMIC DNA]</scope>
    <source>
        <strain evidence="2 3">cv. Gransden 2004</strain>
    </source>
</reference>
<dbReference type="EMBL" id="ABEU02000008">
    <property type="protein sequence ID" value="PNR49426.1"/>
    <property type="molecule type" value="Genomic_DNA"/>
</dbReference>
<accession>A0A2K1K6L8</accession>
<evidence type="ECO:0000313" key="2">
    <source>
        <dbReference type="EnsemblPlants" id="PAC:32965443.CDS.1"/>
    </source>
</evidence>
<evidence type="ECO:0000313" key="1">
    <source>
        <dbReference type="EMBL" id="PNR49426.1"/>
    </source>
</evidence>
<sequence>MAFGSGHKIWLWNNPQGVELVARVMDEVMSIRRFLSSGVAKVDLLGIGLCLCCSI</sequence>
<name>A0A2K1K6L8_PHYPA</name>
<dbReference type="Gramene" id="Pp3c8_9020V3.1">
    <property type="protein sequence ID" value="PAC:32965443.CDS.1"/>
    <property type="gene ID" value="Pp3c8_9020"/>
</dbReference>
<dbReference type="AlphaFoldDB" id="A0A2K1K6L8"/>
<dbReference type="InParanoid" id="A0A2K1K6L8"/>
<reference evidence="2" key="3">
    <citation type="submission" date="2020-12" db="UniProtKB">
        <authorList>
            <consortium name="EnsemblPlants"/>
        </authorList>
    </citation>
    <scope>IDENTIFICATION</scope>
</reference>
<dbReference type="EnsemblPlants" id="Pp3c8_9020V3.1">
    <property type="protein sequence ID" value="PAC:32965443.CDS.1"/>
    <property type="gene ID" value="Pp3c8_9020"/>
</dbReference>
<reference evidence="1 3" key="1">
    <citation type="journal article" date="2008" name="Science">
        <title>The Physcomitrella genome reveals evolutionary insights into the conquest of land by plants.</title>
        <authorList>
            <person name="Rensing S."/>
            <person name="Lang D."/>
            <person name="Zimmer A."/>
            <person name="Terry A."/>
            <person name="Salamov A."/>
            <person name="Shapiro H."/>
            <person name="Nishiyama T."/>
            <person name="Perroud P.-F."/>
            <person name="Lindquist E."/>
            <person name="Kamisugi Y."/>
            <person name="Tanahashi T."/>
            <person name="Sakakibara K."/>
            <person name="Fujita T."/>
            <person name="Oishi K."/>
            <person name="Shin-I T."/>
            <person name="Kuroki Y."/>
            <person name="Toyoda A."/>
            <person name="Suzuki Y."/>
            <person name="Hashimoto A."/>
            <person name="Yamaguchi K."/>
            <person name="Sugano A."/>
            <person name="Kohara Y."/>
            <person name="Fujiyama A."/>
            <person name="Anterola A."/>
            <person name="Aoki S."/>
            <person name="Ashton N."/>
            <person name="Barbazuk W.B."/>
            <person name="Barker E."/>
            <person name="Bennetzen J."/>
            <person name="Bezanilla M."/>
            <person name="Blankenship R."/>
            <person name="Cho S.H."/>
            <person name="Dutcher S."/>
            <person name="Estelle M."/>
            <person name="Fawcett J.A."/>
            <person name="Gundlach H."/>
            <person name="Hanada K."/>
            <person name="Heyl A."/>
            <person name="Hicks K.A."/>
            <person name="Hugh J."/>
            <person name="Lohr M."/>
            <person name="Mayer K."/>
            <person name="Melkozernov A."/>
            <person name="Murata T."/>
            <person name="Nelson D."/>
            <person name="Pils B."/>
            <person name="Prigge M."/>
            <person name="Reiss B."/>
            <person name="Renner T."/>
            <person name="Rombauts S."/>
            <person name="Rushton P."/>
            <person name="Sanderfoot A."/>
            <person name="Schween G."/>
            <person name="Shiu S.-H."/>
            <person name="Stueber K."/>
            <person name="Theodoulou F.L."/>
            <person name="Tu H."/>
            <person name="Van de Peer Y."/>
            <person name="Verrier P.J."/>
            <person name="Waters E."/>
            <person name="Wood A."/>
            <person name="Yang L."/>
            <person name="Cove D."/>
            <person name="Cuming A."/>
            <person name="Hasebe M."/>
            <person name="Lucas S."/>
            <person name="Mishler D.B."/>
            <person name="Reski R."/>
            <person name="Grigoriev I."/>
            <person name="Quatrano R.S."/>
            <person name="Boore J.L."/>
        </authorList>
    </citation>
    <scope>NUCLEOTIDE SEQUENCE [LARGE SCALE GENOMIC DNA]</scope>
    <source>
        <strain evidence="2 3">cv. Gransden 2004</strain>
    </source>
</reference>